<reference evidence="1" key="1">
    <citation type="journal article" date="2011" name="Plant Physiol.">
        <title>Comprehensive sequence analysis of 24,783 barley full-length cDNAs derived from 12 clone libraries.</title>
        <authorList>
            <person name="Matsumoto T."/>
            <person name="Tanaka T."/>
            <person name="Sakai H."/>
            <person name="Amano N."/>
            <person name="Kanamori H."/>
            <person name="Kurita K."/>
            <person name="Kikuta A."/>
            <person name="Kamiya K."/>
            <person name="Yamamoto M."/>
            <person name="Ikawa H."/>
            <person name="Fujii N."/>
            <person name="Hori K."/>
            <person name="Itoh T."/>
            <person name="Sato K."/>
        </authorList>
    </citation>
    <scope>NUCLEOTIDE SEQUENCE</scope>
</reference>
<evidence type="ECO:0000313" key="1">
    <source>
        <dbReference type="EMBL" id="BAK01578.1"/>
    </source>
</evidence>
<dbReference type="AlphaFoldDB" id="F2E2K6"/>
<organism evidence="1">
    <name type="scientific">Hordeum vulgare subsp. vulgare</name>
    <name type="common">Domesticated barley</name>
    <dbReference type="NCBI Taxonomy" id="112509"/>
    <lineage>
        <taxon>Eukaryota</taxon>
        <taxon>Viridiplantae</taxon>
        <taxon>Streptophyta</taxon>
        <taxon>Embryophyta</taxon>
        <taxon>Tracheophyta</taxon>
        <taxon>Spermatophyta</taxon>
        <taxon>Magnoliopsida</taxon>
        <taxon>Liliopsida</taxon>
        <taxon>Poales</taxon>
        <taxon>Poaceae</taxon>
        <taxon>BOP clade</taxon>
        <taxon>Pooideae</taxon>
        <taxon>Triticodae</taxon>
        <taxon>Triticeae</taxon>
        <taxon>Hordeinae</taxon>
        <taxon>Hordeum</taxon>
    </lineage>
</organism>
<dbReference type="EMBL" id="AK370377">
    <property type="protein sequence ID" value="BAK01578.1"/>
    <property type="molecule type" value="mRNA"/>
</dbReference>
<accession>F2E2K6</accession>
<proteinExistence type="evidence at transcript level"/>
<name>F2E2K6_HORVV</name>
<sequence>MRSPARPLVSPVDAGVVLADGTELPSAYTQTCDVKYD</sequence>
<protein>
    <submittedName>
        <fullName evidence="1">Predicted protein</fullName>
    </submittedName>
</protein>